<feature type="transmembrane region" description="Helical" evidence="2">
    <location>
        <begin position="245"/>
        <end position="263"/>
    </location>
</feature>
<dbReference type="SUPFAM" id="SSF51735">
    <property type="entry name" value="NAD(P)-binding Rossmann-fold domains"/>
    <property type="match status" value="1"/>
</dbReference>
<keyword evidence="2" id="KW-1133">Transmembrane helix</keyword>
<keyword evidence="5" id="KW-1185">Reference proteome</keyword>
<accession>A0A1G9HV32</accession>
<organism evidence="4 5">
    <name type="scientific">Catalinimonas alkaloidigena</name>
    <dbReference type="NCBI Taxonomy" id="1075417"/>
    <lineage>
        <taxon>Bacteria</taxon>
        <taxon>Pseudomonadati</taxon>
        <taxon>Bacteroidota</taxon>
        <taxon>Cytophagia</taxon>
        <taxon>Cytophagales</taxon>
        <taxon>Catalimonadaceae</taxon>
        <taxon>Catalinimonas</taxon>
    </lineage>
</organism>
<dbReference type="Gene3D" id="3.40.50.720">
    <property type="entry name" value="NAD(P)-binding Rossmann-like Domain"/>
    <property type="match status" value="1"/>
</dbReference>
<dbReference type="Pfam" id="PF01370">
    <property type="entry name" value="Epimerase"/>
    <property type="match status" value="1"/>
</dbReference>
<feature type="domain" description="NAD-dependent epimerase/dehydratase" evidence="3">
    <location>
        <begin position="4"/>
        <end position="213"/>
    </location>
</feature>
<proteinExistence type="predicted"/>
<dbReference type="EMBL" id="FNFO01000004">
    <property type="protein sequence ID" value="SDL16830.1"/>
    <property type="molecule type" value="Genomic_DNA"/>
</dbReference>
<evidence type="ECO:0000256" key="1">
    <source>
        <dbReference type="SAM" id="MobiDB-lite"/>
    </source>
</evidence>
<keyword evidence="2" id="KW-0472">Membrane</keyword>
<evidence type="ECO:0000256" key="2">
    <source>
        <dbReference type="SAM" id="Phobius"/>
    </source>
</evidence>
<evidence type="ECO:0000259" key="3">
    <source>
        <dbReference type="Pfam" id="PF01370"/>
    </source>
</evidence>
<sequence length="308" mass="35006">MHTILGAGGTIAVPLAKELSRYTDKIRLVSRNPQKINPTDELFPADLSKPGAVASAVEGSDVVYLLVGFDYNIDVWREKWPRLMRSVIDACEEYDAKLVFFDNVYMYDRDSLGRMTEETPHRPTSKKGEVRARLHKMIFDAVEAGALTAMIVRAADFYGPQNDKSVLVETVYKGLLQRKRATWFGPLDKKHTFTYTPDAAKATALLATTPDAYNQVWHVPTSREALTGKQWVDLFAKEMGLRPKVLALPVWLIGVMGWFVPFMREMHEMMYQYDRDYIFDSSKFEQRFHSTPTSPAEGVKQTVHASAE</sequence>
<dbReference type="PANTHER" id="PTHR43245">
    <property type="entry name" value="BIFUNCTIONAL POLYMYXIN RESISTANCE PROTEIN ARNA"/>
    <property type="match status" value="1"/>
</dbReference>
<reference evidence="4 5" key="1">
    <citation type="submission" date="2016-10" db="EMBL/GenBank/DDBJ databases">
        <authorList>
            <person name="de Groot N.N."/>
        </authorList>
    </citation>
    <scope>NUCLEOTIDE SEQUENCE [LARGE SCALE GENOMIC DNA]</scope>
    <source>
        <strain evidence="4 5">DSM 25186</strain>
    </source>
</reference>
<dbReference type="AlphaFoldDB" id="A0A1G9HV32"/>
<dbReference type="InterPro" id="IPR050177">
    <property type="entry name" value="Lipid_A_modif_metabolic_enz"/>
</dbReference>
<name>A0A1G9HV32_9BACT</name>
<dbReference type="OrthoDB" id="112777at2"/>
<dbReference type="RefSeq" id="WP_089682745.1">
    <property type="nucleotide sequence ID" value="NZ_FNFO01000004.1"/>
</dbReference>
<evidence type="ECO:0000313" key="4">
    <source>
        <dbReference type="EMBL" id="SDL16830.1"/>
    </source>
</evidence>
<feature type="region of interest" description="Disordered" evidence="1">
    <location>
        <begin position="289"/>
        <end position="308"/>
    </location>
</feature>
<dbReference type="PANTHER" id="PTHR43245:SF13">
    <property type="entry name" value="UDP-D-APIOSE_UDP-D-XYLOSE SYNTHASE 2"/>
    <property type="match status" value="1"/>
</dbReference>
<dbReference type="STRING" id="1075417.SAMN05421823_104550"/>
<dbReference type="Proteomes" id="UP000198510">
    <property type="component" value="Unassembled WGS sequence"/>
</dbReference>
<protein>
    <submittedName>
        <fullName evidence="4">Nucleoside-diphosphate-sugar epimerase</fullName>
    </submittedName>
</protein>
<dbReference type="InterPro" id="IPR036291">
    <property type="entry name" value="NAD(P)-bd_dom_sf"/>
</dbReference>
<dbReference type="InterPro" id="IPR001509">
    <property type="entry name" value="Epimerase_deHydtase"/>
</dbReference>
<gene>
    <name evidence="4" type="ORF">SAMN05421823_104550</name>
</gene>
<keyword evidence="2" id="KW-0812">Transmembrane</keyword>
<evidence type="ECO:0000313" key="5">
    <source>
        <dbReference type="Proteomes" id="UP000198510"/>
    </source>
</evidence>